<evidence type="ECO:0000256" key="1">
    <source>
        <dbReference type="ARBA" id="ARBA00005612"/>
    </source>
</evidence>
<dbReference type="SMART" id="SM00882">
    <property type="entry name" value="CoA_trans"/>
    <property type="match status" value="1"/>
</dbReference>
<comment type="caution">
    <text evidence="3">The sequence shown here is derived from an EMBL/GenBank/DDBJ whole genome shotgun (WGS) entry which is preliminary data.</text>
</comment>
<dbReference type="OrthoDB" id="9777193at2"/>
<dbReference type="AlphaFoldDB" id="A0A0M2SXH4"/>
<dbReference type="NCBIfam" id="TIGR02429">
    <property type="entry name" value="pcaI_scoA_fam"/>
    <property type="match status" value="1"/>
</dbReference>
<dbReference type="PANTHER" id="PTHR13707">
    <property type="entry name" value="KETOACID-COENZYME A TRANSFERASE"/>
    <property type="match status" value="1"/>
</dbReference>
<sequence length="230" mass="24594">MENPFNKISGLNEALQHMQDGMTLMFGGFGGVGSPPSLIDGMMAKGLKNLTLIGNDTGFPDIGIGKLVSRGRAKKVIASHIGSNPVAGRLMNEGDLEVEFSPQGILAERIRAGGMGLGAILTDIGLDNEMVSHRKKRMQLNGKTYVVEPALTAEVSIVFAKKADPYGNLVYDKSARNTNPLVAMAGNFTIAEVEEIVPLGSLDPEEIITPGIFVDMVIPTGGVNWKWAWE</sequence>
<dbReference type="GO" id="GO:0008410">
    <property type="term" value="F:CoA-transferase activity"/>
    <property type="evidence" value="ECO:0007669"/>
    <property type="project" value="InterPro"/>
</dbReference>
<reference evidence="3 4" key="1">
    <citation type="submission" date="2015-04" db="EMBL/GenBank/DDBJ databases">
        <title>Taxonomic description and genome sequence of Bacillus campisalis sp. nov., a novel member of the genus Bacillus isolated from solar saltern.</title>
        <authorList>
            <person name="Mathan Kumar R."/>
            <person name="Kaur G."/>
            <person name="Kumar A."/>
            <person name="Singh N.K."/>
            <person name="Kaur N."/>
            <person name="Kumar N."/>
            <person name="Mayilraj S."/>
        </authorList>
    </citation>
    <scope>NUCLEOTIDE SEQUENCE [LARGE SCALE GENOMIC DNA]</scope>
    <source>
        <strain evidence="3 4">SA2-6</strain>
    </source>
</reference>
<gene>
    <name evidence="3" type="ORF">WQ57_13235</name>
</gene>
<proteinExistence type="inferred from homology"/>
<dbReference type="PATRIC" id="fig|1408103.3.peg.2975"/>
<dbReference type="SUPFAM" id="SSF100950">
    <property type="entry name" value="NagB/RpiA/CoA transferase-like"/>
    <property type="match status" value="1"/>
</dbReference>
<dbReference type="Pfam" id="PF01144">
    <property type="entry name" value="CoA_trans"/>
    <property type="match status" value="1"/>
</dbReference>
<accession>A0A0M2SXH4</accession>
<keyword evidence="2 3" id="KW-0808">Transferase</keyword>
<evidence type="ECO:0000313" key="4">
    <source>
        <dbReference type="Proteomes" id="UP000034166"/>
    </source>
</evidence>
<dbReference type="PANTHER" id="PTHR13707:SF60">
    <property type="entry name" value="ACETATE COA-TRANSFERASE SUBUNIT ALPHA"/>
    <property type="match status" value="1"/>
</dbReference>
<evidence type="ECO:0000256" key="2">
    <source>
        <dbReference type="ARBA" id="ARBA00022679"/>
    </source>
</evidence>
<dbReference type="Proteomes" id="UP000034166">
    <property type="component" value="Unassembled WGS sequence"/>
</dbReference>
<keyword evidence="4" id="KW-1185">Reference proteome</keyword>
<dbReference type="InterPro" id="IPR037171">
    <property type="entry name" value="NagB/RpiA_transferase-like"/>
</dbReference>
<dbReference type="PROSITE" id="PS01273">
    <property type="entry name" value="COA_TRANSF_1"/>
    <property type="match status" value="1"/>
</dbReference>
<evidence type="ECO:0000313" key="3">
    <source>
        <dbReference type="EMBL" id="KKK37687.1"/>
    </source>
</evidence>
<dbReference type="RefSeq" id="WP_046524248.1">
    <property type="nucleotide sequence ID" value="NZ_LAYY01000013.1"/>
</dbReference>
<organism evidence="3 4">
    <name type="scientific">Mesobacillus campisalis</name>
    <dbReference type="NCBI Taxonomy" id="1408103"/>
    <lineage>
        <taxon>Bacteria</taxon>
        <taxon>Bacillati</taxon>
        <taxon>Bacillota</taxon>
        <taxon>Bacilli</taxon>
        <taxon>Bacillales</taxon>
        <taxon>Bacillaceae</taxon>
        <taxon>Mesobacillus</taxon>
    </lineage>
</organism>
<dbReference type="Gene3D" id="3.40.1080.10">
    <property type="entry name" value="Glutaconate Coenzyme A-transferase"/>
    <property type="match status" value="1"/>
</dbReference>
<dbReference type="InterPro" id="IPR004165">
    <property type="entry name" value="CoA_trans_fam_I"/>
</dbReference>
<dbReference type="InterPro" id="IPR012792">
    <property type="entry name" value="3-oxoacid_CoA-transf_A"/>
</dbReference>
<protein>
    <submittedName>
        <fullName evidence="3">CoA-transferase</fullName>
    </submittedName>
</protein>
<dbReference type="InterPro" id="IPR004163">
    <property type="entry name" value="CoA_transf_BS"/>
</dbReference>
<name>A0A0M2SXH4_9BACI</name>
<comment type="similarity">
    <text evidence="1">Belongs to the 3-oxoacid CoA-transferase subunit A family.</text>
</comment>
<dbReference type="EMBL" id="LAYY01000013">
    <property type="protein sequence ID" value="KKK37687.1"/>
    <property type="molecule type" value="Genomic_DNA"/>
</dbReference>